<name>A0A9D1LET0_9BURK</name>
<evidence type="ECO:0000313" key="1">
    <source>
        <dbReference type="EMBL" id="HIU37978.1"/>
    </source>
</evidence>
<sequence length="78" mass="9263">MRTYVTLKEIFESEHKQRSTIYRKIAQGLFPPQRCKGERPALWLKSEIEEWQRLKAVGVSDEQMRKAIKDMVAKRGQK</sequence>
<accession>A0A9D1LET0</accession>
<dbReference type="Proteomes" id="UP000824083">
    <property type="component" value="Unassembled WGS sequence"/>
</dbReference>
<comment type="caution">
    <text evidence="1">The sequence shown here is derived from an EMBL/GenBank/DDBJ whole genome shotgun (WGS) entry which is preliminary data.</text>
</comment>
<dbReference type="EMBL" id="DVMY01000105">
    <property type="protein sequence ID" value="HIU37978.1"/>
    <property type="molecule type" value="Genomic_DNA"/>
</dbReference>
<gene>
    <name evidence="1" type="ORF">IAC56_06890</name>
</gene>
<dbReference type="Gene3D" id="1.10.238.160">
    <property type="match status" value="1"/>
</dbReference>
<evidence type="ECO:0000313" key="2">
    <source>
        <dbReference type="Proteomes" id="UP000824083"/>
    </source>
</evidence>
<protein>
    <submittedName>
        <fullName evidence="1">AlpA family phage regulatory protein</fullName>
    </submittedName>
</protein>
<organism evidence="1 2">
    <name type="scientific">Candidatus Aphodousia faecigallinarum</name>
    <dbReference type="NCBI Taxonomy" id="2840677"/>
    <lineage>
        <taxon>Bacteria</taxon>
        <taxon>Pseudomonadati</taxon>
        <taxon>Pseudomonadota</taxon>
        <taxon>Betaproteobacteria</taxon>
        <taxon>Burkholderiales</taxon>
        <taxon>Sutterellaceae</taxon>
        <taxon>Sutterellaceae incertae sedis</taxon>
        <taxon>Candidatus Aphodousia</taxon>
    </lineage>
</organism>
<proteinExistence type="predicted"/>
<dbReference type="AlphaFoldDB" id="A0A9D1LET0"/>
<dbReference type="Pfam" id="PF05930">
    <property type="entry name" value="Phage_AlpA"/>
    <property type="match status" value="1"/>
</dbReference>
<reference evidence="1" key="1">
    <citation type="submission" date="2020-10" db="EMBL/GenBank/DDBJ databases">
        <authorList>
            <person name="Gilroy R."/>
        </authorList>
    </citation>
    <scope>NUCLEOTIDE SEQUENCE</scope>
    <source>
        <strain evidence="1">7463</strain>
    </source>
</reference>
<reference evidence="1" key="2">
    <citation type="journal article" date="2021" name="PeerJ">
        <title>Extensive microbial diversity within the chicken gut microbiome revealed by metagenomics and culture.</title>
        <authorList>
            <person name="Gilroy R."/>
            <person name="Ravi A."/>
            <person name="Getino M."/>
            <person name="Pursley I."/>
            <person name="Horton D.L."/>
            <person name="Alikhan N.F."/>
            <person name="Baker D."/>
            <person name="Gharbi K."/>
            <person name="Hall N."/>
            <person name="Watson M."/>
            <person name="Adriaenssens E.M."/>
            <person name="Foster-Nyarko E."/>
            <person name="Jarju S."/>
            <person name="Secka A."/>
            <person name="Antonio M."/>
            <person name="Oren A."/>
            <person name="Chaudhuri R.R."/>
            <person name="La Ragione R."/>
            <person name="Hildebrand F."/>
            <person name="Pallen M.J."/>
        </authorList>
    </citation>
    <scope>NUCLEOTIDE SEQUENCE</scope>
    <source>
        <strain evidence="1">7463</strain>
    </source>
</reference>
<dbReference type="InterPro" id="IPR010260">
    <property type="entry name" value="AlpA"/>
</dbReference>